<comment type="caution">
    <text evidence="1">The sequence shown here is derived from an EMBL/GenBank/DDBJ whole genome shotgun (WGS) entry which is preliminary data.</text>
</comment>
<accession>A0A1J5FDZ5</accession>
<name>A0A1J5FDZ5_9BACT</name>
<dbReference type="Proteomes" id="UP000183922">
    <property type="component" value="Unassembled WGS sequence"/>
</dbReference>
<protein>
    <submittedName>
        <fullName evidence="1">Uncharacterized protein</fullName>
    </submittedName>
</protein>
<proteinExistence type="predicted"/>
<evidence type="ECO:0000313" key="1">
    <source>
        <dbReference type="EMBL" id="OIP55722.1"/>
    </source>
</evidence>
<reference evidence="1 2" key="1">
    <citation type="journal article" date="2016" name="Environ. Microbiol.">
        <title>Genomic resolution of a cold subsurface aquifer community provides metabolic insights for novel microbes adapted to high CO concentrations.</title>
        <authorList>
            <person name="Probst A.J."/>
            <person name="Castelle C.J."/>
            <person name="Singh A."/>
            <person name="Brown C.T."/>
            <person name="Anantharaman K."/>
            <person name="Sharon I."/>
            <person name="Hug L.A."/>
            <person name="Burstein D."/>
            <person name="Emerson J.B."/>
            <person name="Thomas B.C."/>
            <person name="Banfield J.F."/>
        </authorList>
    </citation>
    <scope>NUCLEOTIDE SEQUENCE [LARGE SCALE GENOMIC DNA]</scope>
    <source>
        <strain evidence="1">CG2_30_39_24</strain>
    </source>
</reference>
<dbReference type="EMBL" id="MNYR01000037">
    <property type="protein sequence ID" value="OIP55722.1"/>
    <property type="molecule type" value="Genomic_DNA"/>
</dbReference>
<sequence length="82" mass="9091">MAKQKNDNSGWIEMDPFGTEVVKGTTVLPGPITLNAFRLNGGTPAEIRFKADQITNTLEPSMLKRVPSLDYLQRLQESAKSK</sequence>
<evidence type="ECO:0000313" key="2">
    <source>
        <dbReference type="Proteomes" id="UP000183922"/>
    </source>
</evidence>
<organism evidence="1 2">
    <name type="scientific">Candidatus Kuenenbacteria bacterium CG2_30_39_24</name>
    <dbReference type="NCBI Taxonomy" id="1805236"/>
    <lineage>
        <taxon>Bacteria</taxon>
        <taxon>Candidatus Kueneniibacteriota</taxon>
    </lineage>
</organism>
<gene>
    <name evidence="1" type="ORF">AUK13_02420</name>
</gene>
<dbReference type="STRING" id="1805236.AUK13_02420"/>
<dbReference type="AlphaFoldDB" id="A0A1J5FDZ5"/>